<evidence type="ECO:0000313" key="2">
    <source>
        <dbReference type="Proteomes" id="UP000631114"/>
    </source>
</evidence>
<comment type="caution">
    <text evidence="1">The sequence shown here is derived from an EMBL/GenBank/DDBJ whole genome shotgun (WGS) entry which is preliminary data.</text>
</comment>
<proteinExistence type="predicted"/>
<sequence length="216" mass="24529">MNGGGWMQGMLGRLSIAVLVLVICTLFTPPRRALLQLVAALPLGLRCFDIFTPQAQKILRKYRKENFAEISLVYSERQAIGKCPLTPEEKFVFYRTIITVGPSDELVENTWGLLGSAVDYMVCLLADIFMPTYDGPSNFANNVMWHHLYYGFHTIIQPDRQPLAPIFIDRENHRTTGFEEAVRCVMQKTQASKTRVCLYQLMARVFLLNITTESSG</sequence>
<accession>A0A835HUV0</accession>
<dbReference type="Proteomes" id="UP000631114">
    <property type="component" value="Unassembled WGS sequence"/>
</dbReference>
<protein>
    <submittedName>
        <fullName evidence="1">Uncharacterized protein</fullName>
    </submittedName>
</protein>
<name>A0A835HUV0_9MAGN</name>
<evidence type="ECO:0000313" key="1">
    <source>
        <dbReference type="EMBL" id="KAF9606450.1"/>
    </source>
</evidence>
<organism evidence="1 2">
    <name type="scientific">Coptis chinensis</name>
    <dbReference type="NCBI Taxonomy" id="261450"/>
    <lineage>
        <taxon>Eukaryota</taxon>
        <taxon>Viridiplantae</taxon>
        <taxon>Streptophyta</taxon>
        <taxon>Embryophyta</taxon>
        <taxon>Tracheophyta</taxon>
        <taxon>Spermatophyta</taxon>
        <taxon>Magnoliopsida</taxon>
        <taxon>Ranunculales</taxon>
        <taxon>Ranunculaceae</taxon>
        <taxon>Coptidoideae</taxon>
        <taxon>Coptis</taxon>
    </lineage>
</organism>
<dbReference type="PANTHER" id="PTHR31741:SF14">
    <property type="entry name" value="O-FUCOSYLTRANSFERASE 1"/>
    <property type="match status" value="1"/>
</dbReference>
<reference evidence="1 2" key="1">
    <citation type="submission" date="2020-10" db="EMBL/GenBank/DDBJ databases">
        <title>The Coptis chinensis genome and diversification of protoberbering-type alkaloids.</title>
        <authorList>
            <person name="Wang B."/>
            <person name="Shu S."/>
            <person name="Song C."/>
            <person name="Liu Y."/>
        </authorList>
    </citation>
    <scope>NUCLEOTIDE SEQUENCE [LARGE SCALE GENOMIC DNA]</scope>
    <source>
        <strain evidence="1">HL-2020</strain>
        <tissue evidence="1">Leaf</tissue>
    </source>
</reference>
<gene>
    <name evidence="1" type="ORF">IFM89_025280</name>
</gene>
<dbReference type="EMBL" id="JADFTS010000005">
    <property type="protein sequence ID" value="KAF9606450.1"/>
    <property type="molecule type" value="Genomic_DNA"/>
</dbReference>
<dbReference type="AlphaFoldDB" id="A0A835HUV0"/>
<dbReference type="OrthoDB" id="1882547at2759"/>
<keyword evidence="2" id="KW-1185">Reference proteome</keyword>
<dbReference type="GO" id="GO:0005768">
    <property type="term" value="C:endosome"/>
    <property type="evidence" value="ECO:0007669"/>
    <property type="project" value="TreeGrafter"/>
</dbReference>
<dbReference type="GO" id="GO:0005802">
    <property type="term" value="C:trans-Golgi network"/>
    <property type="evidence" value="ECO:0007669"/>
    <property type="project" value="TreeGrafter"/>
</dbReference>
<dbReference type="PANTHER" id="PTHR31741">
    <property type="entry name" value="OS02G0726500 PROTEIN-RELATED"/>
    <property type="match status" value="1"/>
</dbReference>